<dbReference type="UniPathway" id="UPA00230"/>
<organism evidence="21 22">
    <name type="scientific">Sus scrofa</name>
    <name type="common">Pig</name>
    <dbReference type="NCBI Taxonomy" id="9823"/>
    <lineage>
        <taxon>Eukaryota</taxon>
        <taxon>Metazoa</taxon>
        <taxon>Chordata</taxon>
        <taxon>Craniata</taxon>
        <taxon>Vertebrata</taxon>
        <taxon>Euteleostomi</taxon>
        <taxon>Mammalia</taxon>
        <taxon>Eutheria</taxon>
        <taxon>Laurasiatheria</taxon>
        <taxon>Artiodactyla</taxon>
        <taxon>Suina</taxon>
        <taxon>Suidae</taxon>
        <taxon>Sus</taxon>
    </lineage>
</organism>
<keyword evidence="12" id="KW-0067">ATP-binding</keyword>
<keyword evidence="7" id="KW-0547">Nucleotide-binding</keyword>
<dbReference type="InterPro" id="IPR047471">
    <property type="entry name" value="C1_DGKbeta-like_rpt1"/>
</dbReference>
<evidence type="ECO:0000313" key="22">
    <source>
        <dbReference type="Proteomes" id="UP000694723"/>
    </source>
</evidence>
<dbReference type="Gene3D" id="1.10.238.110">
    <property type="entry name" value="Diacylglycerol kinase alpha"/>
    <property type="match status" value="2"/>
</dbReference>
<dbReference type="InterPro" id="IPR046349">
    <property type="entry name" value="C1-like_sf"/>
</dbReference>
<dbReference type="SMART" id="SM00054">
    <property type="entry name" value="EFh"/>
    <property type="match status" value="1"/>
</dbReference>
<protein>
    <recommendedName>
        <fullName evidence="3">diacylglycerol kinase (ATP)</fullName>
        <ecNumber evidence="3">2.7.1.107</ecNumber>
    </recommendedName>
</protein>
<dbReference type="SUPFAM" id="SSF111331">
    <property type="entry name" value="NAD kinase/diacylglycerol kinase-like"/>
    <property type="match status" value="1"/>
</dbReference>
<dbReference type="InterPro" id="IPR002048">
    <property type="entry name" value="EF_hand_dom"/>
</dbReference>
<dbReference type="CDD" id="cd00051">
    <property type="entry name" value="EFh"/>
    <property type="match status" value="1"/>
</dbReference>
<dbReference type="GO" id="GO:0004143">
    <property type="term" value="F:ATP-dependent diacylglycerol kinase activity"/>
    <property type="evidence" value="ECO:0007669"/>
    <property type="project" value="UniProtKB-EC"/>
</dbReference>
<dbReference type="Pfam" id="PF00781">
    <property type="entry name" value="DAGK_cat"/>
    <property type="match status" value="1"/>
</dbReference>
<dbReference type="GO" id="GO:0007200">
    <property type="term" value="P:phospholipase C-activating G protein-coupled receptor signaling pathway"/>
    <property type="evidence" value="ECO:0007669"/>
    <property type="project" value="InterPro"/>
</dbReference>
<evidence type="ECO:0000256" key="10">
    <source>
        <dbReference type="ARBA" id="ARBA00022833"/>
    </source>
</evidence>
<dbReference type="SMART" id="SM00046">
    <property type="entry name" value="DAGKc"/>
    <property type="match status" value="1"/>
</dbReference>
<keyword evidence="9" id="KW-0418">Kinase</keyword>
<dbReference type="InterPro" id="IPR017438">
    <property type="entry name" value="ATP-NAD_kinase_N"/>
</dbReference>
<dbReference type="InterPro" id="IPR037607">
    <property type="entry name" value="DGK"/>
</dbReference>
<dbReference type="InterPro" id="IPR029477">
    <property type="entry name" value="DAG_kinase_typeI_N"/>
</dbReference>
<sequence>MTNQEKWAHLSPSEFSQLQKYAEYSTKKLKDVLEEFHGNGVLAKYNPEGTIDFEGFKLFMKTFLEAELPDDFTTHLFMSFSNKFPHSSPMVKSKPALLSGGLRMNKGAITPPRTSPANSCSPEVIHLKDIVCYLSLLERGRPEDKLECMCGGRELENIISQMMHVAEYLEWDVTELNPILHEMMEEIDYDHDGTVSLEEWIQGGMTTIPLLVLLGLENNVKDDGQHVWRLKHFNKPAYCNLCLNMLIGVGKQGLCCSFCKYTVHERCVSRAPPSCIKTYVKSKKNTDVMHHYWVEGNCPTKCDKCHKTVKCYQGLTGLHCVWCQITLHNKCASHLKPECDCGPLKDHILPPTTICPVVLTLPTLGVSVPEERQATVKKEKGGSQQVNKVTDKNKMQRANSVTVDGQGLQITPVPGTHPLLVFVNPKSGGKQGERIYRKFQYLLNPRQVYSLAGNGPMPGLNFFRDVPDFRVLACGGDGTVGWILDCIEKANIVKHPPVAILPLGTGNDLARCLRWGGGYEGENLMKILKDIENSTEIMLDRWKFEVIPNDKDEKGDPVPYSIINNYFSIGVDASIAHRFHIMREKHPEKFNSRCQEERFRVLSMAKYMRGDHPNPTGKYKALI</sequence>
<keyword evidence="8" id="KW-0863">Zinc-finger</keyword>
<feature type="domain" description="DAGKc" evidence="19">
    <location>
        <begin position="414"/>
        <end position="548"/>
    </location>
</feature>
<dbReference type="SUPFAM" id="SSF47473">
    <property type="entry name" value="EF-hand"/>
    <property type="match status" value="2"/>
</dbReference>
<comment type="catalytic activity">
    <reaction evidence="16">
        <text>1-octadecanoyl-2-(5Z,8Z,11Z,14Z-eicosatetraenoyl)-sn-glycerol + ATP = 1-octadecanoyl-2-(5Z,8Z,11Z,14Z-eicosatetraenoyl)-sn-glycero-3-phosphate + ADP + H(+)</text>
        <dbReference type="Rhea" id="RHEA:40323"/>
        <dbReference type="ChEBI" id="CHEBI:15378"/>
        <dbReference type="ChEBI" id="CHEBI:30616"/>
        <dbReference type="ChEBI" id="CHEBI:75728"/>
        <dbReference type="ChEBI" id="CHEBI:77091"/>
        <dbReference type="ChEBI" id="CHEBI:456216"/>
    </reaction>
    <physiologicalReaction direction="left-to-right" evidence="16">
        <dbReference type="Rhea" id="RHEA:40324"/>
    </physiologicalReaction>
</comment>
<dbReference type="FunFam" id="1.10.238.110:FF:000003">
    <property type="entry name" value="Diacylglycerol kinase"/>
    <property type="match status" value="1"/>
</dbReference>
<dbReference type="InterPro" id="IPR016064">
    <property type="entry name" value="NAD/diacylglycerol_kinase_sf"/>
</dbReference>
<dbReference type="PROSITE" id="PS00018">
    <property type="entry name" value="EF_HAND_1"/>
    <property type="match status" value="1"/>
</dbReference>
<evidence type="ECO:0000256" key="9">
    <source>
        <dbReference type="ARBA" id="ARBA00022777"/>
    </source>
</evidence>
<name>A0A8D1VS15_PIG</name>
<dbReference type="GO" id="GO:0005524">
    <property type="term" value="F:ATP binding"/>
    <property type="evidence" value="ECO:0007669"/>
    <property type="project" value="UniProtKB-KW"/>
</dbReference>
<evidence type="ECO:0000259" key="20">
    <source>
        <dbReference type="PROSITE" id="PS50222"/>
    </source>
</evidence>
<dbReference type="Pfam" id="PF00609">
    <property type="entry name" value="DAGK_acc"/>
    <property type="match status" value="1"/>
</dbReference>
<feature type="domain" description="Phorbol-ester/DAG-type" evidence="18">
    <location>
        <begin position="225"/>
        <end position="275"/>
    </location>
</feature>
<dbReference type="InterPro" id="IPR018247">
    <property type="entry name" value="EF_Hand_1_Ca_BS"/>
</dbReference>
<dbReference type="Proteomes" id="UP000694723">
    <property type="component" value="Unplaced"/>
</dbReference>
<dbReference type="AlphaFoldDB" id="A0A8D1VS15"/>
<evidence type="ECO:0000256" key="8">
    <source>
        <dbReference type="ARBA" id="ARBA00022771"/>
    </source>
</evidence>
<dbReference type="Ensembl" id="ENSSSCT00060065975.1">
    <property type="protein sequence ID" value="ENSSSCP00060028245.1"/>
    <property type="gene ID" value="ENSSSCG00060048514.1"/>
</dbReference>
<feature type="domain" description="Phorbol-ester/DAG-type" evidence="18">
    <location>
        <begin position="290"/>
        <end position="339"/>
    </location>
</feature>
<dbReference type="InterPro" id="IPR011992">
    <property type="entry name" value="EF-hand-dom_pair"/>
</dbReference>
<dbReference type="GO" id="GO:0046486">
    <property type="term" value="P:glycerolipid metabolic process"/>
    <property type="evidence" value="ECO:0007669"/>
    <property type="project" value="UniProtKB-UniPathway"/>
</dbReference>
<dbReference type="FunFam" id="1.10.238.110:FF:000001">
    <property type="entry name" value="Diacylglycerol kinase"/>
    <property type="match status" value="1"/>
</dbReference>
<feature type="domain" description="EF-hand" evidence="20">
    <location>
        <begin position="175"/>
        <end position="210"/>
    </location>
</feature>
<dbReference type="PROSITE" id="PS50222">
    <property type="entry name" value="EF_HAND_2"/>
    <property type="match status" value="1"/>
</dbReference>
<dbReference type="Gene3D" id="3.30.60.20">
    <property type="match status" value="2"/>
</dbReference>
<evidence type="ECO:0000259" key="19">
    <source>
        <dbReference type="PROSITE" id="PS50146"/>
    </source>
</evidence>
<evidence type="ECO:0000256" key="4">
    <source>
        <dbReference type="ARBA" id="ARBA00022679"/>
    </source>
</evidence>
<evidence type="ECO:0000256" key="13">
    <source>
        <dbReference type="ARBA" id="ARBA00023098"/>
    </source>
</evidence>
<dbReference type="PANTHER" id="PTHR11255">
    <property type="entry name" value="DIACYLGLYCEROL KINASE"/>
    <property type="match status" value="1"/>
</dbReference>
<accession>A0A8D1VS15</accession>
<proteinExistence type="inferred from homology"/>
<dbReference type="InterPro" id="IPR001206">
    <property type="entry name" value="Diacylglycerol_kinase_cat_dom"/>
</dbReference>
<dbReference type="FunFam" id="3.30.60.20:FF:000013">
    <property type="entry name" value="Diacylglycerol kinase"/>
    <property type="match status" value="1"/>
</dbReference>
<keyword evidence="10" id="KW-0862">Zinc</keyword>
<comment type="catalytic activity">
    <reaction evidence="17">
        <text>a 1,2-diacyl-sn-glycerol + ATP = a 1,2-diacyl-sn-glycero-3-phosphate + ADP + H(+)</text>
        <dbReference type="Rhea" id="RHEA:10272"/>
        <dbReference type="ChEBI" id="CHEBI:15378"/>
        <dbReference type="ChEBI" id="CHEBI:17815"/>
        <dbReference type="ChEBI" id="CHEBI:30616"/>
        <dbReference type="ChEBI" id="CHEBI:58608"/>
        <dbReference type="ChEBI" id="CHEBI:456216"/>
        <dbReference type="EC" id="2.7.1.107"/>
    </reaction>
    <physiologicalReaction direction="left-to-right" evidence="17">
        <dbReference type="Rhea" id="RHEA:10273"/>
    </physiologicalReaction>
</comment>
<evidence type="ECO:0000256" key="11">
    <source>
        <dbReference type="ARBA" id="ARBA00022837"/>
    </source>
</evidence>
<evidence type="ECO:0000313" key="21">
    <source>
        <dbReference type="Ensembl" id="ENSSSCP00060028245.1"/>
    </source>
</evidence>
<dbReference type="InterPro" id="IPR047470">
    <property type="entry name" value="C1_DGKbeta_rpt2"/>
</dbReference>
<dbReference type="EC" id="2.7.1.107" evidence="3"/>
<dbReference type="Gene3D" id="3.40.50.10330">
    <property type="entry name" value="Probable inorganic polyphosphate/atp-NAD kinase, domain 1"/>
    <property type="match status" value="1"/>
</dbReference>
<dbReference type="InterPro" id="IPR002219">
    <property type="entry name" value="PKC_DAG/PE"/>
</dbReference>
<evidence type="ECO:0000256" key="16">
    <source>
        <dbReference type="ARBA" id="ARBA00023400"/>
    </source>
</evidence>
<evidence type="ECO:0000256" key="15">
    <source>
        <dbReference type="ARBA" id="ARBA00023395"/>
    </source>
</evidence>
<keyword evidence="13" id="KW-0443">Lipid metabolism</keyword>
<dbReference type="SUPFAM" id="SSF57889">
    <property type="entry name" value="Cysteine-rich domain"/>
    <property type="match status" value="2"/>
</dbReference>
<dbReference type="GO" id="GO:0005509">
    <property type="term" value="F:calcium ion binding"/>
    <property type="evidence" value="ECO:0007669"/>
    <property type="project" value="InterPro"/>
</dbReference>
<evidence type="ECO:0000256" key="12">
    <source>
        <dbReference type="ARBA" id="ARBA00022840"/>
    </source>
</evidence>
<dbReference type="CDD" id="cd20845">
    <property type="entry name" value="C1_DGKbeta_rpt1"/>
    <property type="match status" value="1"/>
</dbReference>
<comment type="catalytic activity">
    <reaction evidence="15">
        <text>1,2-didecanoyl-sn-glycerol + ATP = 1,2-didecanoyl-sn-glycero-3-phosphate + ADP + H(+)</text>
        <dbReference type="Rhea" id="RHEA:43428"/>
        <dbReference type="ChEBI" id="CHEBI:15378"/>
        <dbReference type="ChEBI" id="CHEBI:18155"/>
        <dbReference type="ChEBI" id="CHEBI:30616"/>
        <dbReference type="ChEBI" id="CHEBI:78227"/>
        <dbReference type="ChEBI" id="CHEBI:456216"/>
    </reaction>
    <physiologicalReaction direction="left-to-right" evidence="15">
        <dbReference type="Rhea" id="RHEA:43429"/>
    </physiologicalReaction>
</comment>
<evidence type="ECO:0000256" key="5">
    <source>
        <dbReference type="ARBA" id="ARBA00022723"/>
    </source>
</evidence>
<keyword evidence="6" id="KW-0677">Repeat</keyword>
<dbReference type="PROSITE" id="PS00479">
    <property type="entry name" value="ZF_DAG_PE_1"/>
    <property type="match status" value="1"/>
</dbReference>
<evidence type="ECO:0000256" key="14">
    <source>
        <dbReference type="ARBA" id="ARBA00023371"/>
    </source>
</evidence>
<dbReference type="Gene3D" id="1.10.238.10">
    <property type="entry name" value="EF-hand"/>
    <property type="match status" value="1"/>
</dbReference>
<evidence type="ECO:0000256" key="6">
    <source>
        <dbReference type="ARBA" id="ARBA00022737"/>
    </source>
</evidence>
<dbReference type="InterPro" id="IPR038199">
    <property type="entry name" value="DGK_typeI_N_sf"/>
</dbReference>
<dbReference type="FunFam" id="3.40.50.10330:FF:000003">
    <property type="entry name" value="Diacylglycerol kinase"/>
    <property type="match status" value="1"/>
</dbReference>
<comment type="catalytic activity">
    <reaction evidence="14">
        <text>1,2-di-(9Z-octadecenoyl)-sn-glycerol + ATP = 1,2-di-(9Z-octadecenoyl)-sn-glycero-3-phosphate + ADP + H(+)</text>
        <dbReference type="Rhea" id="RHEA:40327"/>
        <dbReference type="ChEBI" id="CHEBI:15378"/>
        <dbReference type="ChEBI" id="CHEBI:30616"/>
        <dbReference type="ChEBI" id="CHEBI:52333"/>
        <dbReference type="ChEBI" id="CHEBI:74546"/>
        <dbReference type="ChEBI" id="CHEBI:456216"/>
    </reaction>
    <physiologicalReaction direction="left-to-right" evidence="14">
        <dbReference type="Rhea" id="RHEA:40328"/>
    </physiologicalReaction>
</comment>
<dbReference type="PANTHER" id="PTHR11255:SF32">
    <property type="entry name" value="DIACYLGLYCEROL KINASE BETA"/>
    <property type="match status" value="1"/>
</dbReference>
<dbReference type="PROSITE" id="PS50081">
    <property type="entry name" value="ZF_DAG_PE_2"/>
    <property type="match status" value="2"/>
</dbReference>
<dbReference type="Pfam" id="PF14513">
    <property type="entry name" value="DAG_kinase_N"/>
    <property type="match status" value="1"/>
</dbReference>
<dbReference type="FunFam" id="3.30.60.20:FF:000016">
    <property type="entry name" value="Diacylglycerol kinase"/>
    <property type="match status" value="1"/>
</dbReference>
<dbReference type="Pfam" id="PF00130">
    <property type="entry name" value="C1_1"/>
    <property type="match status" value="2"/>
</dbReference>
<evidence type="ECO:0000256" key="3">
    <source>
        <dbReference type="ARBA" id="ARBA00012133"/>
    </source>
</evidence>
<evidence type="ECO:0000256" key="1">
    <source>
        <dbReference type="ARBA" id="ARBA00005175"/>
    </source>
</evidence>
<dbReference type="SMART" id="SM00109">
    <property type="entry name" value="C1"/>
    <property type="match status" value="2"/>
</dbReference>
<dbReference type="InterPro" id="IPR000756">
    <property type="entry name" value="Diacylglycerol_kin_accessory"/>
</dbReference>
<comment type="similarity">
    <text evidence="2">Belongs to the eukaryotic diacylglycerol kinase family.</text>
</comment>
<dbReference type="PROSITE" id="PS50146">
    <property type="entry name" value="DAGK"/>
    <property type="match status" value="1"/>
</dbReference>
<evidence type="ECO:0000256" key="7">
    <source>
        <dbReference type="ARBA" id="ARBA00022741"/>
    </source>
</evidence>
<keyword evidence="4" id="KW-0808">Transferase</keyword>
<dbReference type="CDD" id="cd20891">
    <property type="entry name" value="C1_DGKbeta_rpt2"/>
    <property type="match status" value="1"/>
</dbReference>
<reference evidence="21" key="1">
    <citation type="submission" date="2025-08" db="UniProtKB">
        <authorList>
            <consortium name="Ensembl"/>
        </authorList>
    </citation>
    <scope>IDENTIFICATION</scope>
</reference>
<comment type="pathway">
    <text evidence="1">Lipid metabolism; glycerolipid metabolism.</text>
</comment>
<keyword evidence="11" id="KW-0106">Calcium</keyword>
<dbReference type="GO" id="GO:0008270">
    <property type="term" value="F:zinc ion binding"/>
    <property type="evidence" value="ECO:0007669"/>
    <property type="project" value="UniProtKB-KW"/>
</dbReference>
<evidence type="ECO:0000256" key="2">
    <source>
        <dbReference type="ARBA" id="ARBA00009280"/>
    </source>
</evidence>
<keyword evidence="5" id="KW-0479">Metal-binding</keyword>
<evidence type="ECO:0000259" key="18">
    <source>
        <dbReference type="PROSITE" id="PS50081"/>
    </source>
</evidence>
<evidence type="ECO:0000256" key="17">
    <source>
        <dbReference type="ARBA" id="ARBA00023411"/>
    </source>
</evidence>